<dbReference type="RefSeq" id="WP_092539847.1">
    <property type="nucleotide sequence ID" value="NZ_FOKV01000001.1"/>
</dbReference>
<reference evidence="3" key="1">
    <citation type="submission" date="2016-10" db="EMBL/GenBank/DDBJ databases">
        <authorList>
            <person name="Varghese N."/>
            <person name="Submissions S."/>
        </authorList>
    </citation>
    <scope>NUCLEOTIDE SEQUENCE [LARGE SCALE GENOMIC DNA]</scope>
    <source>
        <strain evidence="3">DSM 24499</strain>
    </source>
</reference>
<dbReference type="AlphaFoldDB" id="A0A1I1DQF3"/>
<feature type="region of interest" description="Disordered" evidence="1">
    <location>
        <begin position="98"/>
        <end position="118"/>
    </location>
</feature>
<keyword evidence="3" id="KW-1185">Reference proteome</keyword>
<evidence type="ECO:0000256" key="1">
    <source>
        <dbReference type="SAM" id="MobiDB-lite"/>
    </source>
</evidence>
<sequence length="146" mass="17088">MKHTYFIFSIFFFSLFTNCGTNKNLQEEAPAQFEQAFYTTTDGEMTFYLPVTAIQKNRVELKNIYFKGLKSPIVHNQDGQNRYTASFGIRQSDYVMSSDPREEYGNKMPQKPEKSPVSIEKDQALLEYQENGETKYYVISNIEERK</sequence>
<dbReference type="Proteomes" id="UP000199438">
    <property type="component" value="Unassembled WGS sequence"/>
</dbReference>
<organism evidence="2 3">
    <name type="scientific">Zunongwangia mangrovi</name>
    <dbReference type="NCBI Taxonomy" id="1334022"/>
    <lineage>
        <taxon>Bacteria</taxon>
        <taxon>Pseudomonadati</taxon>
        <taxon>Bacteroidota</taxon>
        <taxon>Flavobacteriia</taxon>
        <taxon>Flavobacteriales</taxon>
        <taxon>Flavobacteriaceae</taxon>
        <taxon>Zunongwangia</taxon>
    </lineage>
</organism>
<dbReference type="EMBL" id="FOKV01000001">
    <property type="protein sequence ID" value="SFB77064.1"/>
    <property type="molecule type" value="Genomic_DNA"/>
</dbReference>
<evidence type="ECO:0000313" key="2">
    <source>
        <dbReference type="EMBL" id="SFB77064.1"/>
    </source>
</evidence>
<feature type="compositionally biased region" description="Basic and acidic residues" evidence="1">
    <location>
        <begin position="99"/>
        <end position="118"/>
    </location>
</feature>
<protein>
    <submittedName>
        <fullName evidence="2">Uncharacterized protein</fullName>
    </submittedName>
</protein>
<name>A0A1I1DQF3_9FLAO</name>
<accession>A0A1I1DQF3</accession>
<proteinExistence type="predicted"/>
<gene>
    <name evidence="2" type="ORF">SAMN04487907_101553</name>
</gene>
<evidence type="ECO:0000313" key="3">
    <source>
        <dbReference type="Proteomes" id="UP000199438"/>
    </source>
</evidence>
<dbReference type="OrthoDB" id="1364277at2"/>
<dbReference type="STRING" id="1334022.SAMN04487907_101553"/>